<evidence type="ECO:0000313" key="2">
    <source>
        <dbReference type="EMBL" id="MBW32982.1"/>
    </source>
</evidence>
<dbReference type="EMBL" id="GGFM01012231">
    <property type="protein sequence ID" value="MBW32982.1"/>
    <property type="molecule type" value="Transcribed_RNA"/>
</dbReference>
<organism evidence="2">
    <name type="scientific">Anopheles braziliensis</name>
    <dbReference type="NCBI Taxonomy" id="58242"/>
    <lineage>
        <taxon>Eukaryota</taxon>
        <taxon>Metazoa</taxon>
        <taxon>Ecdysozoa</taxon>
        <taxon>Arthropoda</taxon>
        <taxon>Hexapoda</taxon>
        <taxon>Insecta</taxon>
        <taxon>Pterygota</taxon>
        <taxon>Neoptera</taxon>
        <taxon>Endopterygota</taxon>
        <taxon>Diptera</taxon>
        <taxon>Nematocera</taxon>
        <taxon>Culicoidea</taxon>
        <taxon>Culicidae</taxon>
        <taxon>Anophelinae</taxon>
        <taxon>Anopheles</taxon>
    </lineage>
</organism>
<feature type="signal peptide" evidence="1">
    <location>
        <begin position="1"/>
        <end position="19"/>
    </location>
</feature>
<evidence type="ECO:0000256" key="1">
    <source>
        <dbReference type="SAM" id="SignalP"/>
    </source>
</evidence>
<reference evidence="2" key="1">
    <citation type="submission" date="2018-01" db="EMBL/GenBank/DDBJ databases">
        <title>An insight into the sialome of Amazonian anophelines.</title>
        <authorList>
            <person name="Ribeiro J.M."/>
            <person name="Scarpassa V."/>
            <person name="Calvo E."/>
        </authorList>
    </citation>
    <scope>NUCLEOTIDE SEQUENCE</scope>
    <source>
        <tissue evidence="2">Salivary glands</tissue>
    </source>
</reference>
<accession>A0A2M3ZWY1</accession>
<proteinExistence type="predicted"/>
<name>A0A2M3ZWY1_9DIPT</name>
<protein>
    <submittedName>
        <fullName evidence="2">Putative secreted peptide</fullName>
    </submittedName>
</protein>
<dbReference type="AlphaFoldDB" id="A0A2M3ZWY1"/>
<feature type="chain" id="PRO_5015005584" evidence="1">
    <location>
        <begin position="20"/>
        <end position="72"/>
    </location>
</feature>
<sequence>MLLLLPLLLMLLEIPPIEVTLRNSAYNKGNEIGLKESEGPSSTGHRVSPLRNWKLETVGCWTTMMSRECYGI</sequence>
<keyword evidence="1" id="KW-0732">Signal</keyword>